<comment type="caution">
    <text evidence="2">The sequence shown here is derived from an EMBL/GenBank/DDBJ whole genome shotgun (WGS) entry which is preliminary data.</text>
</comment>
<dbReference type="EMBL" id="DAATAH010000088">
    <property type="protein sequence ID" value="HAE7767456.1"/>
    <property type="molecule type" value="Genomic_DNA"/>
</dbReference>
<dbReference type="AlphaFoldDB" id="A0A736RBA1"/>
<dbReference type="InterPro" id="IPR031858">
    <property type="entry name" value="DUF4752"/>
</dbReference>
<feature type="transmembrane region" description="Helical" evidence="1">
    <location>
        <begin position="12"/>
        <end position="38"/>
    </location>
</feature>
<name>A0A736RBA1_SALHO</name>
<evidence type="ECO:0000256" key="1">
    <source>
        <dbReference type="SAM" id="Phobius"/>
    </source>
</evidence>
<reference evidence="2" key="1">
    <citation type="journal article" date="2018" name="Genome Biol.">
        <title>SKESA: strategic k-mer extension for scrupulous assemblies.</title>
        <authorList>
            <person name="Souvorov A."/>
            <person name="Agarwala R."/>
            <person name="Lipman D.J."/>
        </authorList>
    </citation>
    <scope>NUCLEOTIDE SEQUENCE</scope>
    <source>
        <strain evidence="2">2584-68</strain>
    </source>
</reference>
<keyword evidence="1" id="KW-0812">Transmembrane</keyword>
<reference evidence="2" key="2">
    <citation type="submission" date="2018-07" db="EMBL/GenBank/DDBJ databases">
        <authorList>
            <consortium name="NCBI Pathogen Detection Project"/>
        </authorList>
    </citation>
    <scope>NUCLEOTIDE SEQUENCE</scope>
    <source>
        <strain evidence="2">2584-68</strain>
    </source>
</reference>
<protein>
    <submittedName>
        <fullName evidence="2">DUF4752 family protein</fullName>
    </submittedName>
</protein>
<gene>
    <name evidence="2" type="ORF">GNB58_004547</name>
</gene>
<accession>A0A736RBA1</accession>
<proteinExistence type="predicted"/>
<sequence>MDSFAKYTVIDWIVLFQVVLIWFYVAYKAGQWVFGIALRRGWRWWNRKDEKLLALDSFYEAFRLGDIQPGNAMVVTTESGMTIRIHKPKGAEHG</sequence>
<dbReference type="Pfam" id="PF15944">
    <property type="entry name" value="DUF4752"/>
    <property type="match status" value="1"/>
</dbReference>
<evidence type="ECO:0000313" key="2">
    <source>
        <dbReference type="EMBL" id="HAE7767456.1"/>
    </source>
</evidence>
<organism evidence="2">
    <name type="scientific">Salmonella enterica subsp. houtenae serovar 45:g,z51:-</name>
    <dbReference type="NCBI Taxonomy" id="1967611"/>
    <lineage>
        <taxon>Bacteria</taxon>
        <taxon>Pseudomonadati</taxon>
        <taxon>Pseudomonadota</taxon>
        <taxon>Gammaproteobacteria</taxon>
        <taxon>Enterobacterales</taxon>
        <taxon>Enterobacteriaceae</taxon>
        <taxon>Salmonella</taxon>
    </lineage>
</organism>
<keyword evidence="1" id="KW-0472">Membrane</keyword>
<keyword evidence="1" id="KW-1133">Transmembrane helix</keyword>